<name>V4HBP8_9EURY</name>
<feature type="transmembrane region" description="Helical" evidence="2">
    <location>
        <begin position="83"/>
        <end position="100"/>
    </location>
</feature>
<reference evidence="4 5" key="1">
    <citation type="journal article" date="2013" name="Genome Announc.">
        <title>Draft Genome Sequence of 'Candidatus Halobonum tyrrellensis' Strain G22, Isolated from the Hypersaline Waters of Lake Tyrrell, Australia.</title>
        <authorList>
            <person name="Ugalde J.A."/>
            <person name="Narasingarao P."/>
            <person name="Kuo S."/>
            <person name="Podell S."/>
            <person name="Allen E.E."/>
        </authorList>
    </citation>
    <scope>NUCLEOTIDE SEQUENCE [LARGE SCALE GENOMIC DNA]</scope>
    <source>
        <strain evidence="4 5">G22</strain>
    </source>
</reference>
<evidence type="ECO:0000313" key="4">
    <source>
        <dbReference type="EMBL" id="ESP88135.1"/>
    </source>
</evidence>
<dbReference type="STRING" id="1324957.K933_10607"/>
<evidence type="ECO:0000256" key="1">
    <source>
        <dbReference type="SAM" id="MobiDB-lite"/>
    </source>
</evidence>
<feature type="transmembrane region" description="Helical" evidence="2">
    <location>
        <begin position="171"/>
        <end position="190"/>
    </location>
</feature>
<protein>
    <recommendedName>
        <fullName evidence="3">Protein-glutamine gamma-glutamyltransferase-like C-terminal domain-containing protein</fullName>
    </recommendedName>
</protein>
<dbReference type="InterPro" id="IPR025403">
    <property type="entry name" value="TgpA-like_C"/>
</dbReference>
<feature type="compositionally biased region" description="Basic and acidic residues" evidence="1">
    <location>
        <begin position="306"/>
        <end position="319"/>
    </location>
</feature>
<evidence type="ECO:0000313" key="5">
    <source>
        <dbReference type="Proteomes" id="UP000017840"/>
    </source>
</evidence>
<sequence length="331" mass="33521">MADNRAVLTAVIAVIAVLALGVAAATLDSATTTNSGGFGFGSASGAGIGNDEGSQLPLGDSANGSAGPATGLAVCVTFLTRPLVQLLLLGGVVLFFGAAYRVMGSALLSGIFTVSALVPFAVVYLVLTSCRTGGNLFPAASPAPANNSSLGSGGGNAGLNAAGEAVSTPTALAAVLLAVAVLGSLALLFVSTGDDDEGVADDEPEIPDPEQRAAVGVAAGEAADRLEGDSGLENEVYRAWREMTDLLDVDRPASSTPAEFAAAAVEAGMDREDVLALTDVFEEVRYGGADPTPDREERAIDALRQIEETYGDEERAVDADRDDERDEGGER</sequence>
<dbReference type="EMBL" id="ASGZ01000034">
    <property type="protein sequence ID" value="ESP88135.1"/>
    <property type="molecule type" value="Genomic_DNA"/>
</dbReference>
<keyword evidence="2" id="KW-1133">Transmembrane helix</keyword>
<feature type="region of interest" description="Disordered" evidence="1">
    <location>
        <begin position="306"/>
        <end position="331"/>
    </location>
</feature>
<dbReference type="eggNOG" id="arCOG02170">
    <property type="taxonomic scope" value="Archaea"/>
</dbReference>
<feature type="transmembrane region" description="Helical" evidence="2">
    <location>
        <begin position="107"/>
        <end position="127"/>
    </location>
</feature>
<dbReference type="Proteomes" id="UP000017840">
    <property type="component" value="Unassembled WGS sequence"/>
</dbReference>
<keyword evidence="2" id="KW-0472">Membrane</keyword>
<feature type="compositionally biased region" description="Acidic residues" evidence="1">
    <location>
        <begin position="320"/>
        <end position="331"/>
    </location>
</feature>
<dbReference type="PATRIC" id="fig|1324957.4.peg.2157"/>
<feature type="domain" description="Protein-glutamine gamma-glutamyltransferase-like C-terminal" evidence="3">
    <location>
        <begin position="237"/>
        <end position="304"/>
    </location>
</feature>
<keyword evidence="2" id="KW-0812">Transmembrane</keyword>
<keyword evidence="5" id="KW-1185">Reference proteome</keyword>
<gene>
    <name evidence="4" type="ORF">K933_10607</name>
</gene>
<dbReference type="RefSeq" id="WP_023394704.1">
    <property type="nucleotide sequence ID" value="NZ_ASGZ01000034.1"/>
</dbReference>
<dbReference type="Pfam" id="PF13559">
    <property type="entry name" value="DUF4129"/>
    <property type="match status" value="1"/>
</dbReference>
<evidence type="ECO:0000256" key="2">
    <source>
        <dbReference type="SAM" id="Phobius"/>
    </source>
</evidence>
<organism evidence="4 5">
    <name type="scientific">Candidatus Halobonum tyrrellensis G22</name>
    <dbReference type="NCBI Taxonomy" id="1324957"/>
    <lineage>
        <taxon>Archaea</taxon>
        <taxon>Methanobacteriati</taxon>
        <taxon>Methanobacteriota</taxon>
        <taxon>Stenosarchaea group</taxon>
        <taxon>Halobacteria</taxon>
        <taxon>Halobacteriales</taxon>
        <taxon>Haloferacaceae</taxon>
        <taxon>Candidatus Halobonum</taxon>
    </lineage>
</organism>
<comment type="caution">
    <text evidence="4">The sequence shown here is derived from an EMBL/GenBank/DDBJ whole genome shotgun (WGS) entry which is preliminary data.</text>
</comment>
<accession>V4HBP8</accession>
<proteinExistence type="predicted"/>
<evidence type="ECO:0000259" key="3">
    <source>
        <dbReference type="Pfam" id="PF13559"/>
    </source>
</evidence>
<dbReference type="AlphaFoldDB" id="V4HBP8"/>